<dbReference type="GO" id="GO:0016787">
    <property type="term" value="F:hydrolase activity"/>
    <property type="evidence" value="ECO:0007669"/>
    <property type="project" value="UniProtKB-KW"/>
</dbReference>
<dbReference type="Proteomes" id="UP000186705">
    <property type="component" value="Unassembled WGS sequence"/>
</dbReference>
<dbReference type="CDD" id="cd03424">
    <property type="entry name" value="NUDIX_ADPRase_Nudt5_UGPPase_Nudt14"/>
    <property type="match status" value="1"/>
</dbReference>
<dbReference type="InterPro" id="IPR015797">
    <property type="entry name" value="NUDIX_hydrolase-like_dom_sf"/>
</dbReference>
<dbReference type="OrthoDB" id="9806150at2"/>
<dbReference type="PROSITE" id="PS00893">
    <property type="entry name" value="NUDIX_BOX"/>
    <property type="match status" value="1"/>
</dbReference>
<dbReference type="InterPro" id="IPR020084">
    <property type="entry name" value="NUDIX_hydrolase_CS"/>
</dbReference>
<keyword evidence="5" id="KW-1185">Reference proteome</keyword>
<dbReference type="EMBL" id="MPKA01000130">
    <property type="protein sequence ID" value="OLU44119.1"/>
    <property type="molecule type" value="Genomic_DNA"/>
</dbReference>
<accession>A0A1U7NJW3</accession>
<name>A0A1U7NJW3_9FIRM</name>
<evidence type="ECO:0000256" key="1">
    <source>
        <dbReference type="ARBA" id="ARBA00001946"/>
    </source>
</evidence>
<dbReference type="AlphaFoldDB" id="A0A1U7NJW3"/>
<dbReference type="GO" id="GO:0019693">
    <property type="term" value="P:ribose phosphate metabolic process"/>
    <property type="evidence" value="ECO:0007669"/>
    <property type="project" value="TreeGrafter"/>
</dbReference>
<sequence>MVFRSKWLEVHQEHVLLPNLVEIKDFYSIQIPDAVMIAAIDPEGNILLKSEYRQALKQTLVELPAGMIDEKEEPLEAAKRELLEETGYRSNQWIELGKSYDSSSKLRNTMHLFLALQCQKSQEPSFDRTEWIQSQKVPLNKAVEMVMDNTICCNSSAHTILKVEKMLETCYCVKKEEKR</sequence>
<protein>
    <recommendedName>
        <fullName evidence="3">Nudix hydrolase domain-containing protein</fullName>
    </recommendedName>
</protein>
<dbReference type="GO" id="GO:0006753">
    <property type="term" value="P:nucleoside phosphate metabolic process"/>
    <property type="evidence" value="ECO:0007669"/>
    <property type="project" value="TreeGrafter"/>
</dbReference>
<dbReference type="InterPro" id="IPR000086">
    <property type="entry name" value="NUDIX_hydrolase_dom"/>
</dbReference>
<comment type="caution">
    <text evidence="4">The sequence shown here is derived from an EMBL/GenBank/DDBJ whole genome shotgun (WGS) entry which is preliminary data.</text>
</comment>
<keyword evidence="2" id="KW-0378">Hydrolase</keyword>
<dbReference type="PANTHER" id="PTHR11839">
    <property type="entry name" value="UDP/ADP-SUGAR PYROPHOSPHATASE"/>
    <property type="match status" value="1"/>
</dbReference>
<evidence type="ECO:0000313" key="5">
    <source>
        <dbReference type="Proteomes" id="UP000186705"/>
    </source>
</evidence>
<evidence type="ECO:0000313" key="4">
    <source>
        <dbReference type="EMBL" id="OLU44119.1"/>
    </source>
</evidence>
<dbReference type="PROSITE" id="PS51462">
    <property type="entry name" value="NUDIX"/>
    <property type="match status" value="1"/>
</dbReference>
<organism evidence="4 5">
    <name type="scientific">Dubosiella newyorkensis</name>
    <dbReference type="NCBI Taxonomy" id="1862672"/>
    <lineage>
        <taxon>Bacteria</taxon>
        <taxon>Bacillati</taxon>
        <taxon>Bacillota</taxon>
        <taxon>Erysipelotrichia</taxon>
        <taxon>Erysipelotrichales</taxon>
        <taxon>Erysipelotrichaceae</taxon>
        <taxon>Dubosiella</taxon>
    </lineage>
</organism>
<dbReference type="PANTHER" id="PTHR11839:SF18">
    <property type="entry name" value="NUDIX HYDROLASE DOMAIN-CONTAINING PROTEIN"/>
    <property type="match status" value="1"/>
</dbReference>
<evidence type="ECO:0000256" key="2">
    <source>
        <dbReference type="ARBA" id="ARBA00022801"/>
    </source>
</evidence>
<dbReference type="Pfam" id="PF00293">
    <property type="entry name" value="NUDIX"/>
    <property type="match status" value="1"/>
</dbReference>
<comment type="cofactor">
    <cofactor evidence="1">
        <name>Mg(2+)</name>
        <dbReference type="ChEBI" id="CHEBI:18420"/>
    </cofactor>
</comment>
<evidence type="ECO:0000259" key="3">
    <source>
        <dbReference type="PROSITE" id="PS51462"/>
    </source>
</evidence>
<reference evidence="4 5" key="1">
    <citation type="submission" date="2016-11" db="EMBL/GenBank/DDBJ databases">
        <title>Description of two novel members of the family Erysipelotrichaceae: Ileibacterium lipovorans gen. nov., sp. nov. and Dubosiella newyorkensis, gen. nov., sp. nov.</title>
        <authorList>
            <person name="Cox L.M."/>
            <person name="Sohn J."/>
            <person name="Tyrrell K.L."/>
            <person name="Citron D.M."/>
            <person name="Lawson P.A."/>
            <person name="Patel N.B."/>
            <person name="Iizumi T."/>
            <person name="Perez-Perez G.I."/>
            <person name="Goldstein E.J."/>
            <person name="Blaser M.J."/>
        </authorList>
    </citation>
    <scope>NUCLEOTIDE SEQUENCE [LARGE SCALE GENOMIC DNA]</scope>
    <source>
        <strain evidence="4 5">NYU-BL-A4</strain>
    </source>
</reference>
<dbReference type="Gene3D" id="3.90.79.10">
    <property type="entry name" value="Nucleoside Triphosphate Pyrophosphohydrolase"/>
    <property type="match status" value="1"/>
</dbReference>
<feature type="domain" description="Nudix hydrolase" evidence="3">
    <location>
        <begin position="30"/>
        <end position="159"/>
    </location>
</feature>
<proteinExistence type="predicted"/>
<dbReference type="STRING" id="1862672.BO225_11080"/>
<gene>
    <name evidence="4" type="ORF">BO225_11080</name>
</gene>
<dbReference type="SUPFAM" id="SSF55811">
    <property type="entry name" value="Nudix"/>
    <property type="match status" value="1"/>
</dbReference>